<name>A0ABQ7GZX7_DUNSA</name>
<evidence type="ECO:0000313" key="2">
    <source>
        <dbReference type="EMBL" id="KAF5840155.1"/>
    </source>
</evidence>
<accession>A0ABQ7GZX7</accession>
<evidence type="ECO:0000256" key="1">
    <source>
        <dbReference type="SAM" id="MobiDB-lite"/>
    </source>
</evidence>
<feature type="region of interest" description="Disordered" evidence="1">
    <location>
        <begin position="1"/>
        <end position="21"/>
    </location>
</feature>
<comment type="caution">
    <text evidence="2">The sequence shown here is derived from an EMBL/GenBank/DDBJ whole genome shotgun (WGS) entry which is preliminary data.</text>
</comment>
<feature type="non-terminal residue" evidence="2">
    <location>
        <position position="277"/>
    </location>
</feature>
<evidence type="ECO:0000313" key="3">
    <source>
        <dbReference type="Proteomes" id="UP000815325"/>
    </source>
</evidence>
<dbReference type="InterPro" id="IPR023319">
    <property type="entry name" value="Tex-like_HTH_dom_sf"/>
</dbReference>
<keyword evidence="3" id="KW-1185">Reference proteome</keyword>
<organism evidence="2 3">
    <name type="scientific">Dunaliella salina</name>
    <name type="common">Green alga</name>
    <name type="synonym">Protococcus salinus</name>
    <dbReference type="NCBI Taxonomy" id="3046"/>
    <lineage>
        <taxon>Eukaryota</taxon>
        <taxon>Viridiplantae</taxon>
        <taxon>Chlorophyta</taxon>
        <taxon>core chlorophytes</taxon>
        <taxon>Chlorophyceae</taxon>
        <taxon>CS clade</taxon>
        <taxon>Chlamydomonadales</taxon>
        <taxon>Dunaliellaceae</taxon>
        <taxon>Dunaliella</taxon>
    </lineage>
</organism>
<sequence>MPEPDRNGWPRRSLVDANPDQGQYMRLGSRRAIRKERTKHQLQQWRSSPEAQEALKANIKSVLGLMYEKGEEPCLIGMYRKEQAGELCCYRRISRRPNKYGREDARRLLLEPRATTDEDLAERQEAFRGERADAYQTGTVQPKHRRMRRFDLLWGMMWQSLKFRKLFRRRELLRARLNASLASLHTMMDEDPTARTEAEELEGLSALIDTTWSEPVLNDVELRLRTTKDVRGLELPDFGALSIGEPSQGTRGPSSMRGPIRHRFSTAVDVSKDKATH</sequence>
<feature type="non-terminal residue" evidence="2">
    <location>
        <position position="1"/>
    </location>
</feature>
<protein>
    <submittedName>
        <fullName evidence="2">Uncharacterized protein</fullName>
    </submittedName>
</protein>
<dbReference type="Gene3D" id="1.10.10.650">
    <property type="entry name" value="RuvA domain 2-like"/>
    <property type="match status" value="1"/>
</dbReference>
<proteinExistence type="predicted"/>
<feature type="region of interest" description="Disordered" evidence="1">
    <location>
        <begin position="241"/>
        <end position="277"/>
    </location>
</feature>
<gene>
    <name evidence="2" type="ORF">DUNSADRAFT_17639</name>
</gene>
<dbReference type="Proteomes" id="UP000815325">
    <property type="component" value="Unassembled WGS sequence"/>
</dbReference>
<reference evidence="2" key="1">
    <citation type="submission" date="2017-08" db="EMBL/GenBank/DDBJ databases">
        <authorList>
            <person name="Polle J.E."/>
            <person name="Barry K."/>
            <person name="Cushman J."/>
            <person name="Schmutz J."/>
            <person name="Tran D."/>
            <person name="Hathwaick L.T."/>
            <person name="Yim W.C."/>
            <person name="Jenkins J."/>
            <person name="Mckie-Krisberg Z.M."/>
            <person name="Prochnik S."/>
            <person name="Lindquist E."/>
            <person name="Dockter R.B."/>
            <person name="Adam C."/>
            <person name="Molina H."/>
            <person name="Bunkerborg J."/>
            <person name="Jin E."/>
            <person name="Buchheim M."/>
            <person name="Magnuson J."/>
        </authorList>
    </citation>
    <scope>NUCLEOTIDE SEQUENCE</scope>
    <source>
        <strain evidence="2">CCAP 19/18</strain>
    </source>
</reference>
<dbReference type="EMBL" id="MU069522">
    <property type="protein sequence ID" value="KAF5840155.1"/>
    <property type="molecule type" value="Genomic_DNA"/>
</dbReference>